<keyword evidence="2" id="KW-1185">Reference proteome</keyword>
<evidence type="ECO:0000313" key="2">
    <source>
        <dbReference type="Proteomes" id="UP000004756"/>
    </source>
</evidence>
<evidence type="ECO:0000313" key="1">
    <source>
        <dbReference type="EMBL" id="EEG52895.1"/>
    </source>
</evidence>
<accession>C0D709</accession>
<protein>
    <submittedName>
        <fullName evidence="1">Uncharacterized protein</fullName>
    </submittedName>
</protein>
<reference evidence="1 2" key="1">
    <citation type="submission" date="2009-02" db="EMBL/GenBank/DDBJ databases">
        <title>Draft genome sequence of Clostridium asparagiforme (DSM 15981).</title>
        <authorList>
            <person name="Sudarsanam P."/>
            <person name="Ley R."/>
            <person name="Guruge J."/>
            <person name="Turnbaugh P.J."/>
            <person name="Mahowald M."/>
            <person name="Liep D."/>
            <person name="Gordon J."/>
        </authorList>
    </citation>
    <scope>NUCLEOTIDE SEQUENCE [LARGE SCALE GENOMIC DNA]</scope>
    <source>
        <strain evidence="1 2">DSM 15981</strain>
    </source>
</reference>
<proteinExistence type="predicted"/>
<dbReference type="EMBL" id="ACCJ01000417">
    <property type="protein sequence ID" value="EEG52895.1"/>
    <property type="molecule type" value="Genomic_DNA"/>
</dbReference>
<comment type="caution">
    <text evidence="1">The sequence shown here is derived from an EMBL/GenBank/DDBJ whole genome shotgun (WGS) entry which is preliminary data.</text>
</comment>
<name>C0D709_9FIRM</name>
<sequence length="47" mass="5717">MVHIYMNIDEIKKYIIQQINNMDENDIRFTAQISTFIKKYQEGKRGH</sequence>
<organism evidence="1 2">
    <name type="scientific">[Clostridium] asparagiforme DSM 15981</name>
    <dbReference type="NCBI Taxonomy" id="518636"/>
    <lineage>
        <taxon>Bacteria</taxon>
        <taxon>Bacillati</taxon>
        <taxon>Bacillota</taxon>
        <taxon>Clostridia</taxon>
        <taxon>Lachnospirales</taxon>
        <taxon>Lachnospiraceae</taxon>
        <taxon>Enterocloster</taxon>
    </lineage>
</organism>
<dbReference type="AlphaFoldDB" id="C0D709"/>
<dbReference type="HOGENOM" id="CLU_3166286_0_0_9"/>
<dbReference type="Proteomes" id="UP000004756">
    <property type="component" value="Unassembled WGS sequence"/>
</dbReference>
<gene>
    <name evidence="1" type="ORF">CLOSTASPAR_05056</name>
</gene>